<feature type="transmembrane region" description="Helical" evidence="6">
    <location>
        <begin position="238"/>
        <end position="258"/>
    </location>
</feature>
<dbReference type="InterPro" id="IPR036458">
    <property type="entry name" value="Na:dicarbo_symporter_sf"/>
</dbReference>
<dbReference type="EMBL" id="ANHZ02000035">
    <property type="protein sequence ID" value="EME35520.1"/>
    <property type="molecule type" value="Genomic_DNA"/>
</dbReference>
<dbReference type="InterPro" id="IPR001991">
    <property type="entry name" value="Na-dicarboxylate_symporter"/>
</dbReference>
<evidence type="ECO:0000256" key="1">
    <source>
        <dbReference type="ARBA" id="ARBA00004141"/>
    </source>
</evidence>
<dbReference type="AlphaFoldDB" id="M2YAN7"/>
<dbReference type="SUPFAM" id="SSF118215">
    <property type="entry name" value="Proton glutamate symport protein"/>
    <property type="match status" value="1"/>
</dbReference>
<keyword evidence="4 6" id="KW-1133">Transmembrane helix</keyword>
<evidence type="ECO:0000313" key="8">
    <source>
        <dbReference type="Proteomes" id="UP000009877"/>
    </source>
</evidence>
<dbReference type="STRING" id="71999.KPaMU14_07785"/>
<keyword evidence="2" id="KW-0813">Transport</keyword>
<sequence length="403" mass="42177">MLSSLLTRIVVAIVLGALCGLFFPEPIARVFVTFNGVFSGFLGFLIPVLILALVAPAIADLGRGAGKWLLITAVVAYGSTICAGLMAFGTSMALFPSLLADETHDGGALSDPSEESLSSFFSIEMPPPFDIMTALLLAFCVGVGITMVRGTTLKSGLEELRDIIMLVVTRIVIPLLPVYVFGSFLSLTMNGQIGTVISTFFKVVITAFVLTIILLLLQYVIAGAIAKKNPIRLLKNMLPAYFTALGTSSSAATIPVTLQATRNNGVSEEVAGFTIPLCATIHLAGSTVKIVLFSTAVMMVTGIEIDPVQYFGFILMLGITMVAAPGVPGGAIMAAVGILQSMLGFDETAISIMIATYVAIDSIGTATNVTGDGAIAVAIDRFYKKSEDIDDDAVAEDPQPSAV</sequence>
<feature type="transmembrane region" description="Helical" evidence="6">
    <location>
        <begin position="68"/>
        <end position="89"/>
    </location>
</feature>
<protein>
    <submittedName>
        <fullName evidence="7">Na+/H+-dicarboxylate symporter</fullName>
    </submittedName>
</protein>
<evidence type="ECO:0000256" key="5">
    <source>
        <dbReference type="ARBA" id="ARBA00023136"/>
    </source>
</evidence>
<evidence type="ECO:0000256" key="4">
    <source>
        <dbReference type="ARBA" id="ARBA00022989"/>
    </source>
</evidence>
<dbReference type="PANTHER" id="PTHR42865:SF8">
    <property type="entry name" value="SERINE_THREONINE TRANSPORTER SSTT"/>
    <property type="match status" value="1"/>
</dbReference>
<evidence type="ECO:0000313" key="7">
    <source>
        <dbReference type="EMBL" id="EME35520.1"/>
    </source>
</evidence>
<dbReference type="GO" id="GO:0032329">
    <property type="term" value="P:serine transport"/>
    <property type="evidence" value="ECO:0007669"/>
    <property type="project" value="TreeGrafter"/>
</dbReference>
<feature type="transmembrane region" description="Helical" evidence="6">
    <location>
        <begin position="36"/>
        <end position="56"/>
    </location>
</feature>
<accession>M2YAN7</accession>
<comment type="caution">
    <text evidence="7">The sequence shown here is derived from an EMBL/GenBank/DDBJ whole genome shotgun (WGS) entry which is preliminary data.</text>
</comment>
<feature type="transmembrane region" description="Helical" evidence="6">
    <location>
        <begin position="270"/>
        <end position="298"/>
    </location>
</feature>
<dbReference type="PRINTS" id="PR00173">
    <property type="entry name" value="EDTRNSPORT"/>
</dbReference>
<dbReference type="Gene3D" id="1.10.3860.10">
    <property type="entry name" value="Sodium:dicarboxylate symporter"/>
    <property type="match status" value="1"/>
</dbReference>
<dbReference type="Pfam" id="PF00375">
    <property type="entry name" value="SDF"/>
    <property type="match status" value="1"/>
</dbReference>
<keyword evidence="8" id="KW-1185">Reference proteome</keyword>
<evidence type="ECO:0000256" key="2">
    <source>
        <dbReference type="ARBA" id="ARBA00022448"/>
    </source>
</evidence>
<dbReference type="GO" id="GO:0005295">
    <property type="term" value="F:neutral L-amino acid:sodium symporter activity"/>
    <property type="evidence" value="ECO:0007669"/>
    <property type="project" value="TreeGrafter"/>
</dbReference>
<comment type="subcellular location">
    <subcellularLocation>
        <location evidence="1">Membrane</location>
        <topology evidence="1">Multi-pass membrane protein</topology>
    </subcellularLocation>
</comment>
<evidence type="ECO:0000256" key="6">
    <source>
        <dbReference type="SAM" id="Phobius"/>
    </source>
</evidence>
<keyword evidence="5 6" id="KW-0472">Membrane</keyword>
<name>M2YAN7_9MICC</name>
<evidence type="ECO:0000256" key="3">
    <source>
        <dbReference type="ARBA" id="ARBA00022692"/>
    </source>
</evidence>
<keyword evidence="3 6" id="KW-0812">Transmembrane</keyword>
<dbReference type="PANTHER" id="PTHR42865">
    <property type="entry name" value="PROTON/GLUTAMATE-ASPARTATE SYMPORTER"/>
    <property type="match status" value="1"/>
</dbReference>
<gene>
    <name evidence="7" type="ORF">C884_01736</name>
</gene>
<feature type="transmembrane region" description="Helical" evidence="6">
    <location>
        <begin position="310"/>
        <end position="339"/>
    </location>
</feature>
<feature type="transmembrane region" description="Helical" evidence="6">
    <location>
        <begin position="163"/>
        <end position="187"/>
    </location>
</feature>
<dbReference type="GO" id="GO:0005886">
    <property type="term" value="C:plasma membrane"/>
    <property type="evidence" value="ECO:0007669"/>
    <property type="project" value="TreeGrafter"/>
</dbReference>
<feature type="transmembrane region" description="Helical" evidence="6">
    <location>
        <begin position="5"/>
        <end position="24"/>
    </location>
</feature>
<feature type="transmembrane region" description="Helical" evidence="6">
    <location>
        <begin position="131"/>
        <end position="151"/>
    </location>
</feature>
<feature type="transmembrane region" description="Helical" evidence="6">
    <location>
        <begin position="199"/>
        <end position="226"/>
    </location>
</feature>
<reference evidence="7 8" key="1">
    <citation type="journal article" date="2014" name="Genome Announc.">
        <title>Draft Genome Sequence of Kocuria palustris PEL.</title>
        <authorList>
            <person name="Sharma G."/>
            <person name="Khatri I."/>
            <person name="Subramanian S."/>
        </authorList>
    </citation>
    <scope>NUCLEOTIDE SEQUENCE [LARGE SCALE GENOMIC DNA]</scope>
    <source>
        <strain evidence="7 8">PEL</strain>
    </source>
</reference>
<proteinExistence type="predicted"/>
<dbReference type="Proteomes" id="UP000009877">
    <property type="component" value="Unassembled WGS sequence"/>
</dbReference>
<organism evidence="7 8">
    <name type="scientific">Kocuria palustris PEL</name>
    <dbReference type="NCBI Taxonomy" id="1236550"/>
    <lineage>
        <taxon>Bacteria</taxon>
        <taxon>Bacillati</taxon>
        <taxon>Actinomycetota</taxon>
        <taxon>Actinomycetes</taxon>
        <taxon>Micrococcales</taxon>
        <taxon>Micrococcaceae</taxon>
        <taxon>Kocuria</taxon>
    </lineage>
</organism>